<dbReference type="EMBL" id="JAXOVC010000008">
    <property type="protein sequence ID" value="KAK4498601.1"/>
    <property type="molecule type" value="Genomic_DNA"/>
</dbReference>
<proteinExistence type="predicted"/>
<name>A0ABR0EAV7_ZASCE</name>
<dbReference type="PANTHER" id="PTHR48022:SF59">
    <property type="entry name" value="MAJOR FACILITATOR SUPERFAMILY (MFS) PROFILE DOMAIN-CONTAINING PROTEIN"/>
    <property type="match status" value="1"/>
</dbReference>
<feature type="transmembrane region" description="Helical" evidence="6">
    <location>
        <begin position="46"/>
        <end position="71"/>
    </location>
</feature>
<evidence type="ECO:0000256" key="3">
    <source>
        <dbReference type="ARBA" id="ARBA00022989"/>
    </source>
</evidence>
<dbReference type="SUPFAM" id="SSF103473">
    <property type="entry name" value="MFS general substrate transporter"/>
    <property type="match status" value="1"/>
</dbReference>
<evidence type="ECO:0000313" key="8">
    <source>
        <dbReference type="Proteomes" id="UP001305779"/>
    </source>
</evidence>
<comment type="subcellular location">
    <subcellularLocation>
        <location evidence="1">Membrane</location>
        <topology evidence="1">Multi-pass membrane protein</topology>
    </subcellularLocation>
</comment>
<dbReference type="Gene3D" id="1.20.1250.20">
    <property type="entry name" value="MFS general substrate transporter like domains"/>
    <property type="match status" value="1"/>
</dbReference>
<evidence type="ECO:0000256" key="6">
    <source>
        <dbReference type="SAM" id="Phobius"/>
    </source>
</evidence>
<organism evidence="7 8">
    <name type="scientific">Zasmidium cellare</name>
    <name type="common">Wine cellar mold</name>
    <name type="synonym">Racodium cellare</name>
    <dbReference type="NCBI Taxonomy" id="395010"/>
    <lineage>
        <taxon>Eukaryota</taxon>
        <taxon>Fungi</taxon>
        <taxon>Dikarya</taxon>
        <taxon>Ascomycota</taxon>
        <taxon>Pezizomycotina</taxon>
        <taxon>Dothideomycetes</taxon>
        <taxon>Dothideomycetidae</taxon>
        <taxon>Mycosphaerellales</taxon>
        <taxon>Mycosphaerellaceae</taxon>
        <taxon>Zasmidium</taxon>
    </lineage>
</organism>
<gene>
    <name evidence="7" type="ORF">PRZ48_011260</name>
</gene>
<dbReference type="Proteomes" id="UP001305779">
    <property type="component" value="Unassembled WGS sequence"/>
</dbReference>
<accession>A0ABR0EAV7</accession>
<keyword evidence="3 6" id="KW-1133">Transmembrane helix</keyword>
<keyword evidence="4 6" id="KW-0472">Membrane</keyword>
<reference evidence="7 8" key="1">
    <citation type="journal article" date="2023" name="G3 (Bethesda)">
        <title>A chromosome-level genome assembly of Zasmidium syzygii isolated from banana leaves.</title>
        <authorList>
            <person name="van Westerhoven A.C."/>
            <person name="Mehrabi R."/>
            <person name="Talebi R."/>
            <person name="Steentjes M.B.F."/>
            <person name="Corcolon B."/>
            <person name="Chong P.A."/>
            <person name="Kema G.H.J."/>
            <person name="Seidl M.F."/>
        </authorList>
    </citation>
    <scope>NUCLEOTIDE SEQUENCE [LARGE SCALE GENOMIC DNA]</scope>
    <source>
        <strain evidence="7 8">P124</strain>
    </source>
</reference>
<dbReference type="InterPro" id="IPR005828">
    <property type="entry name" value="MFS_sugar_transport-like"/>
</dbReference>
<dbReference type="Pfam" id="PF00083">
    <property type="entry name" value="Sugar_tr"/>
    <property type="match status" value="1"/>
</dbReference>
<comment type="caution">
    <text evidence="7">The sequence shown here is derived from an EMBL/GenBank/DDBJ whole genome shotgun (WGS) entry which is preliminary data.</text>
</comment>
<evidence type="ECO:0000256" key="2">
    <source>
        <dbReference type="ARBA" id="ARBA00022692"/>
    </source>
</evidence>
<evidence type="ECO:0000313" key="7">
    <source>
        <dbReference type="EMBL" id="KAK4498601.1"/>
    </source>
</evidence>
<feature type="region of interest" description="Disordered" evidence="5">
    <location>
        <begin position="196"/>
        <end position="223"/>
    </location>
</feature>
<feature type="transmembrane region" description="Helical" evidence="6">
    <location>
        <begin position="83"/>
        <end position="105"/>
    </location>
</feature>
<evidence type="ECO:0000256" key="5">
    <source>
        <dbReference type="SAM" id="MobiDB-lite"/>
    </source>
</evidence>
<keyword evidence="2 6" id="KW-0812">Transmembrane</keyword>
<protein>
    <submittedName>
        <fullName evidence="7">Uncharacterized protein</fullName>
    </submittedName>
</protein>
<evidence type="ECO:0000256" key="4">
    <source>
        <dbReference type="ARBA" id="ARBA00023136"/>
    </source>
</evidence>
<dbReference type="PANTHER" id="PTHR48022">
    <property type="entry name" value="PLASTIDIC GLUCOSE TRANSPORTER 4"/>
    <property type="match status" value="1"/>
</dbReference>
<dbReference type="InterPro" id="IPR050360">
    <property type="entry name" value="MFS_Sugar_Transporters"/>
</dbReference>
<dbReference type="InterPro" id="IPR036259">
    <property type="entry name" value="MFS_trans_sf"/>
</dbReference>
<keyword evidence="8" id="KW-1185">Reference proteome</keyword>
<evidence type="ECO:0000256" key="1">
    <source>
        <dbReference type="ARBA" id="ARBA00004141"/>
    </source>
</evidence>
<sequence>MEEIEAHIRQETELFYSGRHSTTGVLRVIKETFTVKSNLRRVQQAIILFATPQLSGANSLTSYLVSILKIINGPHSGGTAHNIFISGMYALSKLCFSLLASFLFVDALGRRRSLFIGATIQMITDIYVGVYIKTEQDTGGTVSSAASQAAVAMIFIHAFGWAIETAGLTLEEVEDLFTGPWLQVARKRQPLVAGIDGQEVTGSDGGELERRETMAKKPQVALE</sequence>